<evidence type="ECO:0000313" key="3">
    <source>
        <dbReference type="Proteomes" id="UP000015241"/>
    </source>
</evidence>
<feature type="domain" description="FIST" evidence="1">
    <location>
        <begin position="30"/>
        <end position="258"/>
    </location>
</feature>
<reference evidence="2 3" key="1">
    <citation type="journal article" date="2012" name="Science">
        <title>The Paleozoic origin of enzymatic lignin decomposition reconstructed from 31 fungal genomes.</title>
        <authorList>
            <person name="Floudas D."/>
            <person name="Binder M."/>
            <person name="Riley R."/>
            <person name="Barry K."/>
            <person name="Blanchette R.A."/>
            <person name="Henrissat B."/>
            <person name="Martinez A.T."/>
            <person name="Otillar R."/>
            <person name="Spatafora J.W."/>
            <person name="Yadav J.S."/>
            <person name="Aerts A."/>
            <person name="Benoit I."/>
            <person name="Boyd A."/>
            <person name="Carlson A."/>
            <person name="Copeland A."/>
            <person name="Coutinho P.M."/>
            <person name="de Vries R.P."/>
            <person name="Ferreira P."/>
            <person name="Findley K."/>
            <person name="Foster B."/>
            <person name="Gaskell J."/>
            <person name="Glotzer D."/>
            <person name="Gorecki P."/>
            <person name="Heitman J."/>
            <person name="Hesse C."/>
            <person name="Hori C."/>
            <person name="Igarashi K."/>
            <person name="Jurgens J.A."/>
            <person name="Kallen N."/>
            <person name="Kersten P."/>
            <person name="Kohler A."/>
            <person name="Kuees U."/>
            <person name="Kumar T.K.A."/>
            <person name="Kuo A."/>
            <person name="LaButti K."/>
            <person name="Larrondo L.F."/>
            <person name="Lindquist E."/>
            <person name="Ling A."/>
            <person name="Lombard V."/>
            <person name="Lucas S."/>
            <person name="Lundell T."/>
            <person name="Martin R."/>
            <person name="McLaughlin D.J."/>
            <person name="Morgenstern I."/>
            <person name="Morin E."/>
            <person name="Murat C."/>
            <person name="Nagy L.G."/>
            <person name="Nolan M."/>
            <person name="Ohm R.A."/>
            <person name="Patyshakuliyeva A."/>
            <person name="Rokas A."/>
            <person name="Ruiz-Duenas F.J."/>
            <person name="Sabat G."/>
            <person name="Salamov A."/>
            <person name="Samejima M."/>
            <person name="Schmutz J."/>
            <person name="Slot J.C."/>
            <person name="St John F."/>
            <person name="Stenlid J."/>
            <person name="Sun H."/>
            <person name="Sun S."/>
            <person name="Syed K."/>
            <person name="Tsang A."/>
            <person name="Wiebenga A."/>
            <person name="Young D."/>
            <person name="Pisabarro A."/>
            <person name="Eastwood D.C."/>
            <person name="Martin F."/>
            <person name="Cullen D."/>
            <person name="Grigoriev I.V."/>
            <person name="Hibbett D.S."/>
        </authorList>
    </citation>
    <scope>NUCLEOTIDE SEQUENCE</scope>
    <source>
        <strain evidence="3">FP-58527</strain>
    </source>
</reference>
<dbReference type="InterPro" id="IPR013702">
    <property type="entry name" value="FIST_domain_N"/>
</dbReference>
<sequence>MALHTSTIISRRLTDILAHVSRVNLAFPDHIPLFTLSTSPSVEQSHLQDLVTRLTTLSPHAVGCLSAPVPSSNEALRTSVACSLSIFHKDNASAFRSDIPGKSAPQVGRWHAFRKKDQPDFGIGEEMRADMENVNWEDVWAKNVDVPPLPSVFKSIPEAHTVIYLSDGSPEGLSNSLQSLSSASKVGLIASSTPFITGRPYTLFHGKSIYSSGAIGLCLHSSPRPSVHVDFPGLLALTPRMVITESEGNLVLSLDDKNPSRLLLAAIEKGQNFSPTDDHSAKLLKVMKDDEFFLGVLDNSENTTEHERPKIRQVYHITSGDPSRGSLALESEAAPSPGTTVQIYRSPANANPNTLSRYKLSSSENTKLRRMAFTVAPPDLVSNAYTDNAETVVLEDTFLAASENGFLIDRCVPDGKSDECPWTCKVPGGVAELRWSSG</sequence>
<dbReference type="HOGENOM" id="CLU_051231_0_0_1"/>
<gene>
    <name evidence="2" type="ORF">FOMPIDRAFT_1165039</name>
</gene>
<evidence type="ECO:0000313" key="2">
    <source>
        <dbReference type="EMBL" id="EPS98623.1"/>
    </source>
</evidence>
<name>S8E5E6_FOMSC</name>
<proteinExistence type="predicted"/>
<dbReference type="EMBL" id="KE504163">
    <property type="protein sequence ID" value="EPS98623.1"/>
    <property type="molecule type" value="Genomic_DNA"/>
</dbReference>
<accession>S8E5E6</accession>
<evidence type="ECO:0000259" key="1">
    <source>
        <dbReference type="SMART" id="SM00897"/>
    </source>
</evidence>
<dbReference type="InParanoid" id="S8E5E6"/>
<organism evidence="2 3">
    <name type="scientific">Fomitopsis schrenkii</name>
    <name type="common">Brown rot fungus</name>
    <dbReference type="NCBI Taxonomy" id="2126942"/>
    <lineage>
        <taxon>Eukaryota</taxon>
        <taxon>Fungi</taxon>
        <taxon>Dikarya</taxon>
        <taxon>Basidiomycota</taxon>
        <taxon>Agaricomycotina</taxon>
        <taxon>Agaricomycetes</taxon>
        <taxon>Polyporales</taxon>
        <taxon>Fomitopsis</taxon>
    </lineage>
</organism>
<keyword evidence="3" id="KW-1185">Reference proteome</keyword>
<dbReference type="eggNOG" id="ENOG502S59R">
    <property type="taxonomic scope" value="Eukaryota"/>
</dbReference>
<dbReference type="SMART" id="SM00897">
    <property type="entry name" value="FIST"/>
    <property type="match status" value="1"/>
</dbReference>
<dbReference type="OrthoDB" id="10251508at2759"/>
<dbReference type="Pfam" id="PF08495">
    <property type="entry name" value="FIST"/>
    <property type="match status" value="1"/>
</dbReference>
<protein>
    <recommendedName>
        <fullName evidence="1">FIST domain-containing protein</fullName>
    </recommendedName>
</protein>
<dbReference type="Proteomes" id="UP000015241">
    <property type="component" value="Unassembled WGS sequence"/>
</dbReference>
<dbReference type="AlphaFoldDB" id="S8E5E6"/>